<dbReference type="InParanoid" id="A0A409X264"/>
<organism evidence="2 3">
    <name type="scientific">Gymnopilus dilepis</name>
    <dbReference type="NCBI Taxonomy" id="231916"/>
    <lineage>
        <taxon>Eukaryota</taxon>
        <taxon>Fungi</taxon>
        <taxon>Dikarya</taxon>
        <taxon>Basidiomycota</taxon>
        <taxon>Agaricomycotina</taxon>
        <taxon>Agaricomycetes</taxon>
        <taxon>Agaricomycetidae</taxon>
        <taxon>Agaricales</taxon>
        <taxon>Agaricineae</taxon>
        <taxon>Hymenogastraceae</taxon>
        <taxon>Gymnopilus</taxon>
    </lineage>
</organism>
<evidence type="ECO:0000313" key="3">
    <source>
        <dbReference type="Proteomes" id="UP000284706"/>
    </source>
</evidence>
<protein>
    <submittedName>
        <fullName evidence="2">Uncharacterized protein</fullName>
    </submittedName>
</protein>
<gene>
    <name evidence="2" type="ORF">CVT26_012077</name>
</gene>
<name>A0A409X264_9AGAR</name>
<feature type="compositionally biased region" description="Acidic residues" evidence="1">
    <location>
        <begin position="327"/>
        <end position="336"/>
    </location>
</feature>
<feature type="compositionally biased region" description="Basic and acidic residues" evidence="1">
    <location>
        <begin position="1"/>
        <end position="10"/>
    </location>
</feature>
<comment type="caution">
    <text evidence="2">The sequence shown here is derived from an EMBL/GenBank/DDBJ whole genome shotgun (WGS) entry which is preliminary data.</text>
</comment>
<dbReference type="AlphaFoldDB" id="A0A409X264"/>
<feature type="region of interest" description="Disordered" evidence="1">
    <location>
        <begin position="1"/>
        <end position="345"/>
    </location>
</feature>
<evidence type="ECO:0000313" key="2">
    <source>
        <dbReference type="EMBL" id="PPQ84839.1"/>
    </source>
</evidence>
<evidence type="ECO:0000256" key="1">
    <source>
        <dbReference type="SAM" id="MobiDB-lite"/>
    </source>
</evidence>
<proteinExistence type="predicted"/>
<feature type="compositionally biased region" description="Low complexity" evidence="1">
    <location>
        <begin position="226"/>
        <end position="235"/>
    </location>
</feature>
<dbReference type="Proteomes" id="UP000284706">
    <property type="component" value="Unassembled WGS sequence"/>
</dbReference>
<dbReference type="EMBL" id="NHYE01004396">
    <property type="protein sequence ID" value="PPQ84839.1"/>
    <property type="molecule type" value="Genomic_DNA"/>
</dbReference>
<accession>A0A409X264</accession>
<keyword evidence="3" id="KW-1185">Reference proteome</keyword>
<feature type="compositionally biased region" description="Acidic residues" evidence="1">
    <location>
        <begin position="300"/>
        <end position="309"/>
    </location>
</feature>
<reference evidence="2 3" key="1">
    <citation type="journal article" date="2018" name="Evol. Lett.">
        <title>Horizontal gene cluster transfer increased hallucinogenic mushroom diversity.</title>
        <authorList>
            <person name="Reynolds H.T."/>
            <person name="Vijayakumar V."/>
            <person name="Gluck-Thaler E."/>
            <person name="Korotkin H.B."/>
            <person name="Matheny P.B."/>
            <person name="Slot J.C."/>
        </authorList>
    </citation>
    <scope>NUCLEOTIDE SEQUENCE [LARGE SCALE GENOMIC DNA]</scope>
    <source>
        <strain evidence="2 3">SRW20</strain>
    </source>
</reference>
<feature type="region of interest" description="Disordered" evidence="1">
    <location>
        <begin position="360"/>
        <end position="399"/>
    </location>
</feature>
<sequence>MAGPDTDIRMRSPSPDSEDSDDDYLATLVGRKNDQAPAPIVTSPAPPSPDALPTGPEDSSAESVVLEPRAPAVPTSFSTPRSQDTALAPPLLQEPTAKNSNSPPPGRLHVTGPSACASSADESSIHPRQADGTSSGGSEGSEEDSDDGYLRDIVCPKGEESSSNVPPAPPPILPGVLFPLSDAGVAELSKESQSHYPRSTASSASGDSDDDDDYLAQFNANTSTAPSSSRPIQPLQSPPPPLCIQVISPGSSDVGEDDYLQQFMKPGPPPQNENISSIPSHDPSPPAIMMISADNVVDTPSDDGSEDNYLDQFTRAPPPEHPRDTSLTDDDDESDYLDQFLPDKKMQGNVLPSAAVTVTASKTTKAPKKIPPRAPVSRVKKAKVPKKISPAAPTASAKNASIPSIISISSPSHLQPSRPSARPAPLPRIFLPGAPETCGEALVDFMTMEDNPFHRDDHPPIPVKPNDLYSVPSVNWYTTYNYRRLRPPSPPPNDFISAGPRPPPNPPLTVEELFLYHKEIENLDGMSYHDAAEHLAKSELEKYHAAESIYFSLTSLHERLLRLSAEGQLSAEPSQPPSAPHQP</sequence>
<feature type="compositionally biased region" description="Polar residues" evidence="1">
    <location>
        <begin position="75"/>
        <end position="85"/>
    </location>
</feature>